<proteinExistence type="inferred from homology"/>
<dbReference type="InterPro" id="IPR052180">
    <property type="entry name" value="NhaC_Na-H+_Antiporter"/>
</dbReference>
<dbReference type="Pfam" id="PF03553">
    <property type="entry name" value="Na_H_antiporter"/>
    <property type="match status" value="1"/>
</dbReference>
<dbReference type="EMBL" id="NDYN01000009">
    <property type="protein sequence ID" value="OUT06954.1"/>
    <property type="molecule type" value="Genomic_DNA"/>
</dbReference>
<dbReference type="Proteomes" id="UP000196317">
    <property type="component" value="Unassembled WGS sequence"/>
</dbReference>
<sequence length="470" mass="49550">MEQIKKEPSFLLALTPILVMIVGLALGVGYMKLKVEPIILIAALVAGGIAWRLGYSWSELQEGVIEKISSSLPALMILWAVGLLIGSWVFSGTIPMIIYYGVDLISPQYLVLTAFIIAAIISTVTGTSWGSAGTVGVAIMGIAQGLDVNLAATAGAVVAGAYFGDKLSPLSDTTNLAPIAAGSELYEHIKHMFYTTIPATIVAVAAYLFFGSAAASSGANVSESVLALQGQLDKIFHWNIILLLPVLFVLAGSVLKWPTIPVMIIASLFSVLLGVIVQDFSFKNGFISVMTGFNVTMSGINMEFSKDITKLLNRGGVSSVNSTTILVICAMGFAGIISKTGMLTKVLHTIMAKVKSAAGVIISTIGSCLTVAFVTGSSYLSILIPGEMFKDFYKEKNLAAKNLSRTLEDSGTVIVPLIPWSAAGAYMTATLGVPTVEYLPWAILNYMGVVFAIILALTGIGIAKINKDAK</sequence>
<feature type="transmembrane region" description="Helical" evidence="9">
    <location>
        <begin position="193"/>
        <end position="215"/>
    </location>
</feature>
<feature type="transmembrane region" description="Helical" evidence="9">
    <location>
        <begin position="262"/>
        <end position="280"/>
    </location>
</feature>
<dbReference type="GO" id="GO:0015297">
    <property type="term" value="F:antiporter activity"/>
    <property type="evidence" value="ECO:0007669"/>
    <property type="project" value="UniProtKB-KW"/>
</dbReference>
<evidence type="ECO:0000256" key="8">
    <source>
        <dbReference type="ARBA" id="ARBA00038435"/>
    </source>
</evidence>
<reference evidence="11 12" key="1">
    <citation type="submission" date="2017-04" db="EMBL/GenBank/DDBJ databases">
        <title>Complete genome of Campylobacter concisus ATCC 33237T and draft genomes for an additional eight well characterized C. concisus strains.</title>
        <authorList>
            <person name="Cornelius A.J."/>
            <person name="Miller W.G."/>
            <person name="Lastovica A.J."/>
            <person name="On S.L."/>
            <person name="French N.P."/>
            <person name="Vandenberg O."/>
            <person name="Biggs P.J."/>
        </authorList>
    </citation>
    <scope>NUCLEOTIDE SEQUENCE [LARGE SCALE GENOMIC DNA]</scope>
    <source>
        <strain evidence="11 12">CCUG 19995</strain>
    </source>
</reference>
<dbReference type="PANTHER" id="PTHR33451">
    <property type="entry name" value="MALATE-2H(+)/NA(+)-LACTATE ANTIPORTER"/>
    <property type="match status" value="1"/>
</dbReference>
<feature type="transmembrane region" description="Helical" evidence="9">
    <location>
        <begin position="286"/>
        <end position="304"/>
    </location>
</feature>
<dbReference type="InterPro" id="IPR004770">
    <property type="entry name" value="Na/H_antiport_NhaC"/>
</dbReference>
<evidence type="ECO:0000313" key="12">
    <source>
        <dbReference type="Proteomes" id="UP000196317"/>
    </source>
</evidence>
<comment type="caution">
    <text evidence="11">The sequence shown here is derived from an EMBL/GenBank/DDBJ whole genome shotgun (WGS) entry which is preliminary data.</text>
</comment>
<keyword evidence="2" id="KW-0813">Transport</keyword>
<accession>A0A1Y5MHT2</accession>
<keyword evidence="4" id="KW-1003">Cell membrane</keyword>
<dbReference type="InterPro" id="IPR018461">
    <property type="entry name" value="Na/H_Antiport_NhaC-like_C"/>
</dbReference>
<evidence type="ECO:0000256" key="9">
    <source>
        <dbReference type="SAM" id="Phobius"/>
    </source>
</evidence>
<evidence type="ECO:0000256" key="3">
    <source>
        <dbReference type="ARBA" id="ARBA00022449"/>
    </source>
</evidence>
<organism evidence="11 12">
    <name type="scientific">Campylobacter concisus</name>
    <dbReference type="NCBI Taxonomy" id="199"/>
    <lineage>
        <taxon>Bacteria</taxon>
        <taxon>Pseudomonadati</taxon>
        <taxon>Campylobacterota</taxon>
        <taxon>Epsilonproteobacteria</taxon>
        <taxon>Campylobacterales</taxon>
        <taxon>Campylobacteraceae</taxon>
        <taxon>Campylobacter</taxon>
    </lineage>
</organism>
<dbReference type="GO" id="GO:0005886">
    <property type="term" value="C:plasma membrane"/>
    <property type="evidence" value="ECO:0007669"/>
    <property type="project" value="UniProtKB-SubCell"/>
</dbReference>
<evidence type="ECO:0000256" key="1">
    <source>
        <dbReference type="ARBA" id="ARBA00004651"/>
    </source>
</evidence>
<evidence type="ECO:0000256" key="7">
    <source>
        <dbReference type="ARBA" id="ARBA00023136"/>
    </source>
</evidence>
<feature type="transmembrane region" description="Helical" evidence="9">
    <location>
        <begin position="38"/>
        <end position="57"/>
    </location>
</feature>
<feature type="transmembrane region" description="Helical" evidence="9">
    <location>
        <begin position="357"/>
        <end position="384"/>
    </location>
</feature>
<feature type="transmembrane region" description="Helical" evidence="9">
    <location>
        <begin position="316"/>
        <end position="337"/>
    </location>
</feature>
<evidence type="ECO:0000256" key="5">
    <source>
        <dbReference type="ARBA" id="ARBA00022692"/>
    </source>
</evidence>
<evidence type="ECO:0000259" key="10">
    <source>
        <dbReference type="Pfam" id="PF03553"/>
    </source>
</evidence>
<keyword evidence="5 9" id="KW-0812">Transmembrane</keyword>
<dbReference type="RefSeq" id="WP_087583695.1">
    <property type="nucleotide sequence ID" value="NZ_NDYN01000009.1"/>
</dbReference>
<gene>
    <name evidence="11" type="ORF">B9N65_09440</name>
</gene>
<protein>
    <submittedName>
        <fullName evidence="11">Na+/H+ antiporter NhaC</fullName>
    </submittedName>
</protein>
<feature type="domain" description="Na+/H+ antiporter NhaC-like C-terminal" evidence="10">
    <location>
        <begin position="160"/>
        <end position="460"/>
    </location>
</feature>
<feature type="transmembrane region" description="Helical" evidence="9">
    <location>
        <begin position="135"/>
        <end position="163"/>
    </location>
</feature>
<feature type="transmembrane region" description="Helical" evidence="9">
    <location>
        <begin position="77"/>
        <end position="102"/>
    </location>
</feature>
<evidence type="ECO:0000256" key="4">
    <source>
        <dbReference type="ARBA" id="ARBA00022475"/>
    </source>
</evidence>
<feature type="transmembrane region" description="Helical" evidence="9">
    <location>
        <begin position="12"/>
        <end position="31"/>
    </location>
</feature>
<name>A0A1Y5MHT2_9BACT</name>
<dbReference type="PANTHER" id="PTHR33451:SF3">
    <property type="entry name" value="MALATE-2H(+)_NA(+)-LACTATE ANTIPORTER"/>
    <property type="match status" value="1"/>
</dbReference>
<comment type="subcellular location">
    <subcellularLocation>
        <location evidence="1">Cell membrane</location>
        <topology evidence="1">Multi-pass membrane protein</topology>
    </subcellularLocation>
</comment>
<feature type="transmembrane region" description="Helical" evidence="9">
    <location>
        <begin position="109"/>
        <end position="129"/>
    </location>
</feature>
<dbReference type="AlphaFoldDB" id="A0A1Y5MHT2"/>
<keyword evidence="7 9" id="KW-0472">Membrane</keyword>
<keyword evidence="6 9" id="KW-1133">Transmembrane helix</keyword>
<evidence type="ECO:0000256" key="2">
    <source>
        <dbReference type="ARBA" id="ARBA00022448"/>
    </source>
</evidence>
<keyword evidence="3" id="KW-0050">Antiport</keyword>
<evidence type="ECO:0000256" key="6">
    <source>
        <dbReference type="ARBA" id="ARBA00022989"/>
    </source>
</evidence>
<comment type="similarity">
    <text evidence="8">Belongs to the NhaC Na(+)/H(+) (TC 2.A.35) antiporter family.</text>
</comment>
<feature type="transmembrane region" description="Helical" evidence="9">
    <location>
        <begin position="235"/>
        <end position="255"/>
    </location>
</feature>
<dbReference type="NCBIfam" id="TIGR00931">
    <property type="entry name" value="antiport_nhaC"/>
    <property type="match status" value="1"/>
</dbReference>
<feature type="transmembrane region" description="Helical" evidence="9">
    <location>
        <begin position="441"/>
        <end position="463"/>
    </location>
</feature>
<evidence type="ECO:0000313" key="11">
    <source>
        <dbReference type="EMBL" id="OUT06954.1"/>
    </source>
</evidence>